<organism evidence="1 2">
    <name type="scientific">Rehaibacterium terrae</name>
    <dbReference type="NCBI Taxonomy" id="1341696"/>
    <lineage>
        <taxon>Bacteria</taxon>
        <taxon>Pseudomonadati</taxon>
        <taxon>Pseudomonadota</taxon>
        <taxon>Gammaproteobacteria</taxon>
        <taxon>Lysobacterales</taxon>
        <taxon>Lysobacteraceae</taxon>
        <taxon>Rehaibacterium</taxon>
    </lineage>
</organism>
<evidence type="ECO:0000313" key="1">
    <source>
        <dbReference type="EMBL" id="MBB5015118.1"/>
    </source>
</evidence>
<protein>
    <submittedName>
        <fullName evidence="1">Uncharacterized protein</fullName>
    </submittedName>
</protein>
<dbReference type="EMBL" id="JACHHX010000005">
    <property type="protein sequence ID" value="MBB5015118.1"/>
    <property type="molecule type" value="Genomic_DNA"/>
</dbReference>
<reference evidence="1 2" key="1">
    <citation type="submission" date="2020-08" db="EMBL/GenBank/DDBJ databases">
        <title>Genomic Encyclopedia of Type Strains, Phase IV (KMG-IV): sequencing the most valuable type-strain genomes for metagenomic binning, comparative biology and taxonomic classification.</title>
        <authorList>
            <person name="Goeker M."/>
        </authorList>
    </citation>
    <scope>NUCLEOTIDE SEQUENCE [LARGE SCALE GENOMIC DNA]</scope>
    <source>
        <strain evidence="1 2">DSM 25897</strain>
    </source>
</reference>
<sequence>MAQVYSMWRKRPGAGTMLGACKTSGPNLPHPERRAVWPRYWSSGALHSCSSSFEGNHDGAVARFCGLDYEPGMLAVERRGDAVATASSEMVRDGIRTDRGEVWKLYQTQLAPMIRALAEA</sequence>
<name>A0A7W7XZD8_9GAMM</name>
<proteinExistence type="predicted"/>
<dbReference type="AlphaFoldDB" id="A0A7W7XZD8"/>
<dbReference type="Proteomes" id="UP000519004">
    <property type="component" value="Unassembled WGS sequence"/>
</dbReference>
<evidence type="ECO:0000313" key="2">
    <source>
        <dbReference type="Proteomes" id="UP000519004"/>
    </source>
</evidence>
<accession>A0A7W7XZD8</accession>
<dbReference type="RefSeq" id="WP_183947687.1">
    <property type="nucleotide sequence ID" value="NZ_JACHHX010000005.1"/>
</dbReference>
<gene>
    <name evidence="1" type="ORF">HNQ58_000999</name>
</gene>
<keyword evidence="2" id="KW-1185">Reference proteome</keyword>
<comment type="caution">
    <text evidence="1">The sequence shown here is derived from an EMBL/GenBank/DDBJ whole genome shotgun (WGS) entry which is preliminary data.</text>
</comment>